<protein>
    <submittedName>
        <fullName evidence="2">Secreted RxLR-like effector</fullName>
    </submittedName>
</protein>
<reference evidence="2" key="1">
    <citation type="submission" date="2017-12" db="EMBL/GenBank/DDBJ databases">
        <authorList>
            <person name="Pelgrom A.J.E."/>
            <person name="Eikelhof J."/>
            <person name="Elberse J."/>
            <person name="Meisrimler C.-N."/>
            <person name="Raedts R."/>
            <person name="Klein J."/>
            <person name="Van den Ackerveken G."/>
        </authorList>
    </citation>
    <scope>NUCLEOTIDE SEQUENCE</scope>
    <source>
        <strain evidence="2">Race Bl:24</strain>
    </source>
</reference>
<keyword evidence="1" id="KW-0732">Signal</keyword>
<feature type="signal peptide" evidence="1">
    <location>
        <begin position="1"/>
        <end position="18"/>
    </location>
</feature>
<dbReference type="VEuPathDB" id="FungiDB:CCR75_008217"/>
<organism evidence="2">
    <name type="scientific">Bremia lactucae</name>
    <name type="common">Lettuce downy mildew</name>
    <dbReference type="NCBI Taxonomy" id="4779"/>
    <lineage>
        <taxon>Eukaryota</taxon>
        <taxon>Sar</taxon>
        <taxon>Stramenopiles</taxon>
        <taxon>Oomycota</taxon>
        <taxon>Peronosporomycetes</taxon>
        <taxon>Peronosporales</taxon>
        <taxon>Peronosporaceae</taxon>
        <taxon>Bremia</taxon>
    </lineage>
</organism>
<gene>
    <name evidence="2" type="primary">BLN01</name>
</gene>
<feature type="chain" id="PRO_5017536744" evidence="1">
    <location>
        <begin position="19"/>
        <end position="652"/>
    </location>
</feature>
<evidence type="ECO:0000256" key="1">
    <source>
        <dbReference type="SAM" id="SignalP"/>
    </source>
</evidence>
<evidence type="ECO:0000313" key="2">
    <source>
        <dbReference type="EMBL" id="AYE92118.1"/>
    </source>
</evidence>
<reference evidence="2" key="2">
    <citation type="journal article" date="2019" name="Mol. Plant Pathol.">
        <title>Recognition of lettuce downy mildew effector BLR38 in Lactuca serriola LS102 requires two unlinked loci.</title>
        <authorList>
            <person name="Pelgrom A.J."/>
            <person name="Eikelhof J."/>
            <person name="Elberse J."/>
            <person name="Meisrimler C.N."/>
            <person name="Raedts R."/>
            <person name="Klein J."/>
            <person name="Van den Ackerveken G."/>
        </authorList>
    </citation>
    <scope>NUCLEOTIDE SEQUENCE</scope>
    <source>
        <strain evidence="2">Race Bl:24</strain>
    </source>
</reference>
<proteinExistence type="evidence at transcript level"/>
<accession>A0A3F2YED2</accession>
<dbReference type="EMBL" id="MG686574">
    <property type="protein sequence ID" value="AYE92118.1"/>
    <property type="molecule type" value="mRNA"/>
</dbReference>
<name>A0A3F2YED2_BRELC</name>
<sequence length="652" mass="76586">MNLRVLVLAVFLAATTRGDLATDDVNSTSLRLPSIEKRADGYGNAFNEEKVLNLRQITDPSNFPNAHKKHLVAAVSKFWVKPRIPQEDLAQQTFKVFHVERVKSNLFTSKRWIKWVERVKVAIPDRTKRDEELTRIMVEEFGLPLFFQKLHEASKNPETSETAKYFERLEYDRLLKNKVFPEEFREQLGLQHLESDIELTRYYLKFRSRFLMLATPVEELKVPKLLKEVMDEPTKRTIELFGEFGKEEPDMVAKMFELKFNNEREVEHPLFNIWIDFMMAYLDEKFVASATFLQTFRLLESSAAAGNKRSLQIKETFSRRWISSDRSLKDVAKMLQLGKNQADSSWINRLELQLYMSYMRKYILTHRKADPMLSWVLSKLVGLKHERSRKYQTRFVNFFRDNFQPSEVLTILRLDNEGGQIKNRPLVEFGLQYVASFLLKNPKAEPSILKTLKLLCHHGNSDDMFAFAKLWVSLETTPETFLKMLGIKKIDASILNHDLRDLWLAFLAHYGARLPSQALPHEMLQTINHLTTSAMMDNRSSREALAKIFHFWSRKNLTQDDMFKMLRLHTFRPHYFINPLLSTWDMYQLTFVTMHPTEPQQQLSDMIFRCFNVNDVEKLTAGAKHIPDMLHSKVKTVVKELQDKVDHFFGRT</sequence>
<dbReference type="AlphaFoldDB" id="A0A3F2YED2"/>